<comment type="caution">
    <text evidence="7">The sequence shown here is derived from an EMBL/GenBank/DDBJ whole genome shotgun (WGS) entry which is preliminary data.</text>
</comment>
<dbReference type="Pfam" id="PF00905">
    <property type="entry name" value="Transpeptidase"/>
    <property type="match status" value="1"/>
</dbReference>
<keyword evidence="2" id="KW-0121">Carboxypeptidase</keyword>
<evidence type="ECO:0000313" key="7">
    <source>
        <dbReference type="EMBL" id="EEV16891.1"/>
    </source>
</evidence>
<dbReference type="AlphaFoldDB" id="C8PIY6"/>
<dbReference type="GO" id="GO:0005886">
    <property type="term" value="C:plasma membrane"/>
    <property type="evidence" value="ECO:0007669"/>
    <property type="project" value="TreeGrafter"/>
</dbReference>
<proteinExistence type="predicted"/>
<dbReference type="Gene3D" id="3.30.450.330">
    <property type="match status" value="1"/>
</dbReference>
<comment type="subcellular location">
    <subcellularLocation>
        <location evidence="1">Membrane</location>
    </subcellularLocation>
</comment>
<dbReference type="InterPro" id="IPR050515">
    <property type="entry name" value="Beta-lactam/transpept"/>
</dbReference>
<dbReference type="InterPro" id="IPR001460">
    <property type="entry name" value="PCN-bd_Tpept"/>
</dbReference>
<keyword evidence="4" id="KW-1133">Transmembrane helix</keyword>
<keyword evidence="2" id="KW-0645">Protease</keyword>
<keyword evidence="8" id="KW-1185">Reference proteome</keyword>
<dbReference type="Proteomes" id="UP000005709">
    <property type="component" value="Unassembled WGS sequence"/>
</dbReference>
<name>C8PIY6_9BACT</name>
<dbReference type="RefSeq" id="WP_005871751.1">
    <property type="nucleotide sequence ID" value="NZ_ACYG01000027.1"/>
</dbReference>
<dbReference type="Gene3D" id="3.90.1310.10">
    <property type="entry name" value="Penicillin-binding protein 2a (Domain 2)"/>
    <property type="match status" value="1"/>
</dbReference>
<protein>
    <submittedName>
        <fullName evidence="7">Penicillin-binding protein, transpeptidase domain protein</fullName>
    </submittedName>
</protein>
<feature type="domain" description="Penicillin-binding protein dimerisation" evidence="6">
    <location>
        <begin position="51"/>
        <end position="210"/>
    </location>
</feature>
<keyword evidence="4" id="KW-0812">Transmembrane</keyword>
<accession>C8PIY6</accession>
<dbReference type="GO" id="GO:0004180">
    <property type="term" value="F:carboxypeptidase activity"/>
    <property type="evidence" value="ECO:0007669"/>
    <property type="project" value="UniProtKB-KW"/>
</dbReference>
<dbReference type="GO" id="GO:0071555">
    <property type="term" value="P:cell wall organization"/>
    <property type="evidence" value="ECO:0007669"/>
    <property type="project" value="TreeGrafter"/>
</dbReference>
<dbReference type="Pfam" id="PF03717">
    <property type="entry name" value="PBP_dimer"/>
    <property type="match status" value="1"/>
</dbReference>
<dbReference type="InterPro" id="IPR012338">
    <property type="entry name" value="Beta-lactam/transpept-like"/>
</dbReference>
<keyword evidence="3 4" id="KW-0472">Membrane</keyword>
<evidence type="ECO:0000313" key="8">
    <source>
        <dbReference type="Proteomes" id="UP000005709"/>
    </source>
</evidence>
<dbReference type="PANTHER" id="PTHR30627">
    <property type="entry name" value="PEPTIDOGLYCAN D,D-TRANSPEPTIDASE"/>
    <property type="match status" value="1"/>
</dbReference>
<dbReference type="Gene3D" id="3.40.710.10">
    <property type="entry name" value="DD-peptidase/beta-lactamase superfamily"/>
    <property type="match status" value="1"/>
</dbReference>
<evidence type="ECO:0000256" key="3">
    <source>
        <dbReference type="ARBA" id="ARBA00023136"/>
    </source>
</evidence>
<evidence type="ECO:0000259" key="6">
    <source>
        <dbReference type="Pfam" id="PF03717"/>
    </source>
</evidence>
<evidence type="ECO:0000259" key="5">
    <source>
        <dbReference type="Pfam" id="PF00905"/>
    </source>
</evidence>
<evidence type="ECO:0000256" key="1">
    <source>
        <dbReference type="ARBA" id="ARBA00004370"/>
    </source>
</evidence>
<dbReference type="eggNOG" id="COG0768">
    <property type="taxonomic scope" value="Bacteria"/>
</dbReference>
<dbReference type="OrthoDB" id="9789078at2"/>
<feature type="domain" description="Penicillin-binding protein transpeptidase" evidence="5">
    <location>
        <begin position="272"/>
        <end position="573"/>
    </location>
</feature>
<gene>
    <name evidence="7" type="ORF">CAMGR0001_1185</name>
</gene>
<dbReference type="SUPFAM" id="SSF56601">
    <property type="entry name" value="beta-lactamase/transpeptidase-like"/>
    <property type="match status" value="1"/>
</dbReference>
<sequence>MWQRDKSSSVGMIIVMFIFVPAALFVFLAILYFWGSTERKLPRLDVNETNSAIRGAIIAKDNYVAANSVKLYKVSVDARSIDKNKLDLFVRLYCIYTGDSEKRVKSAIEGSGGTTVLSYKIDAKTAVHLKELAYKLNLKKVFVSFMGSNGRLNPPIRMSVSESGEKRSYNVGDSLTPLIGYINKKEVDGITKVSGIKGIEKYYEYYLAPVRDEFIVGPRDIGGNIILERSSKKTGRIDGYNVRLSVPLTLQRKIERLSDEGADNYDAREIVVGIMNSKTGKILSLATNARYDPSNITKNDLKNLNFTASEYAYEVGSIMKPIIFAIAYDAKAVKPGEIINTHNGSYKLGTRTIRDTHPAKQMSGEEIIIHSSNIGMIKISERLEGQAIYDGLMNFGMSQKTGIDLPYEQSGNIPSIKSLNNKIYKATISYGYGAQMTFLQMLNAYTVFNNGGVMISPRLVENLENNGKTYIVNESETRQVISKPTADVIKGILIKTVESGTGRKGRVAGLQIGGKTGTARIAKGGGYSSAYNSSFFGFANDADTSYTIGVLVREPKRGSYYAAQNALPIFKRAVGILIEEGYLKPAADANATQKVEIKDEAVEIKD</sequence>
<organism evidence="7 8">
    <name type="scientific">Campylobacter gracilis RM3268</name>
    <dbReference type="NCBI Taxonomy" id="553220"/>
    <lineage>
        <taxon>Bacteria</taxon>
        <taxon>Pseudomonadati</taxon>
        <taxon>Campylobacterota</taxon>
        <taxon>Epsilonproteobacteria</taxon>
        <taxon>Campylobacterales</taxon>
        <taxon>Campylobacteraceae</taxon>
        <taxon>Campylobacter</taxon>
    </lineage>
</organism>
<dbReference type="EMBL" id="ACYG01000027">
    <property type="protein sequence ID" value="EEV16891.1"/>
    <property type="molecule type" value="Genomic_DNA"/>
</dbReference>
<dbReference type="GO" id="GO:0008658">
    <property type="term" value="F:penicillin binding"/>
    <property type="evidence" value="ECO:0007669"/>
    <property type="project" value="InterPro"/>
</dbReference>
<reference evidence="7 8" key="1">
    <citation type="submission" date="2009-07" db="EMBL/GenBank/DDBJ databases">
        <authorList>
            <person name="Madupu R."/>
            <person name="Sebastian Y."/>
            <person name="Durkin A.S."/>
            <person name="Torralba M."/>
            <person name="Methe B."/>
            <person name="Sutton G.G."/>
            <person name="Strausberg R.L."/>
            <person name="Nelson K.E."/>
        </authorList>
    </citation>
    <scope>NUCLEOTIDE SEQUENCE [LARGE SCALE GENOMIC DNA]</scope>
    <source>
        <strain evidence="7 8">RM3268</strain>
    </source>
</reference>
<dbReference type="PANTHER" id="PTHR30627:SF1">
    <property type="entry name" value="PEPTIDOGLYCAN D,D-TRANSPEPTIDASE FTSI"/>
    <property type="match status" value="1"/>
</dbReference>
<evidence type="ECO:0000256" key="4">
    <source>
        <dbReference type="SAM" id="Phobius"/>
    </source>
</evidence>
<dbReference type="InterPro" id="IPR036138">
    <property type="entry name" value="PBP_dimer_sf"/>
</dbReference>
<dbReference type="InterPro" id="IPR005311">
    <property type="entry name" value="PBP_dimer"/>
</dbReference>
<evidence type="ECO:0000256" key="2">
    <source>
        <dbReference type="ARBA" id="ARBA00022645"/>
    </source>
</evidence>
<feature type="transmembrane region" description="Helical" evidence="4">
    <location>
        <begin position="12"/>
        <end position="34"/>
    </location>
</feature>
<keyword evidence="2" id="KW-0378">Hydrolase</keyword>
<dbReference type="SUPFAM" id="SSF56519">
    <property type="entry name" value="Penicillin binding protein dimerisation domain"/>
    <property type="match status" value="1"/>
</dbReference>
<dbReference type="STRING" id="824.CGRAC_0960"/>